<proteinExistence type="predicted"/>
<dbReference type="Gene3D" id="1.10.287.1060">
    <property type="entry name" value="ESAT-6-like"/>
    <property type="match status" value="1"/>
</dbReference>
<reference evidence="3 4" key="1">
    <citation type="submission" date="2018-01" db="EMBL/GenBank/DDBJ databases">
        <title>Cryobacterium sp. nov., from glaciers in China.</title>
        <authorList>
            <person name="Liu Q."/>
            <person name="Xin Y.-H."/>
        </authorList>
    </citation>
    <scope>NUCLEOTIDE SEQUENCE [LARGE SCALE GENOMIC DNA]</scope>
    <source>
        <strain evidence="2 3">TMB1-8</strain>
        <strain evidence="1 4">TMN-42</strain>
    </source>
</reference>
<dbReference type="SUPFAM" id="SSF140453">
    <property type="entry name" value="EsxAB dimer-like"/>
    <property type="match status" value="1"/>
</dbReference>
<dbReference type="RefSeq" id="WP_088457201.1">
    <property type="nucleotide sequence ID" value="NZ_PPXD01000001.1"/>
</dbReference>
<dbReference type="InterPro" id="IPR036689">
    <property type="entry name" value="ESAT-6-like_sf"/>
</dbReference>
<dbReference type="Proteomes" id="UP000237340">
    <property type="component" value="Unassembled WGS sequence"/>
</dbReference>
<evidence type="ECO:0000313" key="4">
    <source>
        <dbReference type="Proteomes" id="UP000237340"/>
    </source>
</evidence>
<dbReference type="Proteomes" id="UP000237104">
    <property type="component" value="Unassembled WGS sequence"/>
</dbReference>
<name>A0A2S3ZNC2_9MICO</name>
<dbReference type="EMBL" id="PPXD01000001">
    <property type="protein sequence ID" value="POH70111.1"/>
    <property type="molecule type" value="Genomic_DNA"/>
</dbReference>
<organism evidence="1 4">
    <name type="scientific">Cryobacterium zongtaii</name>
    <dbReference type="NCBI Taxonomy" id="1259217"/>
    <lineage>
        <taxon>Bacteria</taxon>
        <taxon>Bacillati</taxon>
        <taxon>Actinomycetota</taxon>
        <taxon>Actinomycetes</taxon>
        <taxon>Micrococcales</taxon>
        <taxon>Microbacteriaceae</taxon>
        <taxon>Cryobacterium</taxon>
    </lineage>
</organism>
<dbReference type="EMBL" id="PPXF01000013">
    <property type="protein sequence ID" value="POH70978.1"/>
    <property type="molecule type" value="Genomic_DNA"/>
</dbReference>
<evidence type="ECO:0000313" key="3">
    <source>
        <dbReference type="Proteomes" id="UP000237104"/>
    </source>
</evidence>
<evidence type="ECO:0000313" key="2">
    <source>
        <dbReference type="EMBL" id="POH70978.1"/>
    </source>
</evidence>
<gene>
    <name evidence="2" type="ORF">C3B59_03145</name>
    <name evidence="1" type="ORF">C3B61_00370</name>
</gene>
<evidence type="ECO:0000313" key="1">
    <source>
        <dbReference type="EMBL" id="POH70111.1"/>
    </source>
</evidence>
<dbReference type="Pfam" id="PF06013">
    <property type="entry name" value="WXG100"/>
    <property type="match status" value="1"/>
</dbReference>
<comment type="caution">
    <text evidence="1">The sequence shown here is derived from an EMBL/GenBank/DDBJ whole genome shotgun (WGS) entry which is preliminary data.</text>
</comment>
<sequence length="98" mass="10220">MANMNVTYGEMNDASRSLIAGKDDLTAKLSQLQSLVNNLVAGGFVTDAASGAFHTSYEQFTKGTTEAVNGLQGMSEFLTRAATALENVDSELARGIGG</sequence>
<accession>A0A2S3ZP31</accession>
<dbReference type="InterPro" id="IPR010310">
    <property type="entry name" value="T7SS_ESAT-6-like"/>
</dbReference>
<dbReference type="OrthoDB" id="3268062at2"/>
<protein>
    <submittedName>
        <fullName evidence="1">WXG100 family type VII secretion target</fullName>
    </submittedName>
</protein>
<keyword evidence="4" id="KW-1185">Reference proteome</keyword>
<dbReference type="AlphaFoldDB" id="A0A2S3ZNC2"/>
<accession>A0A2S3ZNC2</accession>